<evidence type="ECO:0000313" key="2">
    <source>
        <dbReference type="Proteomes" id="UP001148662"/>
    </source>
</evidence>
<sequence length="119" mass="12554">MSEPCAISQAISRLYSSIFNLLACSASQETTLVAAALAAQNYAAAALSYTLARSISPPRFLTWFGTAADHDTVLIHFTNLSGNNYSAHSLDCACSCTDSSVYAYSGPTAYGKVFLCGSF</sequence>
<dbReference type="EMBL" id="JANHOG010002060">
    <property type="protein sequence ID" value="KAJ3527845.1"/>
    <property type="molecule type" value="Genomic_DNA"/>
</dbReference>
<proteinExistence type="predicted"/>
<evidence type="ECO:0000313" key="1">
    <source>
        <dbReference type="EMBL" id="KAJ3527845.1"/>
    </source>
</evidence>
<accession>A0ACC1RXN6</accession>
<organism evidence="1 2">
    <name type="scientific">Phlebia brevispora</name>
    <dbReference type="NCBI Taxonomy" id="194682"/>
    <lineage>
        <taxon>Eukaryota</taxon>
        <taxon>Fungi</taxon>
        <taxon>Dikarya</taxon>
        <taxon>Basidiomycota</taxon>
        <taxon>Agaricomycotina</taxon>
        <taxon>Agaricomycetes</taxon>
        <taxon>Polyporales</taxon>
        <taxon>Meruliaceae</taxon>
        <taxon>Phlebia</taxon>
    </lineage>
</organism>
<protein>
    <submittedName>
        <fullName evidence="1">Uncharacterized protein</fullName>
    </submittedName>
</protein>
<dbReference type="Proteomes" id="UP001148662">
    <property type="component" value="Unassembled WGS sequence"/>
</dbReference>
<comment type="caution">
    <text evidence="1">The sequence shown here is derived from an EMBL/GenBank/DDBJ whole genome shotgun (WGS) entry which is preliminary data.</text>
</comment>
<reference evidence="1" key="1">
    <citation type="submission" date="2022-07" db="EMBL/GenBank/DDBJ databases">
        <title>Genome Sequence of Phlebia brevispora.</title>
        <authorList>
            <person name="Buettner E."/>
        </authorList>
    </citation>
    <scope>NUCLEOTIDE SEQUENCE</scope>
    <source>
        <strain evidence="1">MPL23</strain>
    </source>
</reference>
<keyword evidence="2" id="KW-1185">Reference proteome</keyword>
<name>A0ACC1RXN6_9APHY</name>
<gene>
    <name evidence="1" type="ORF">NM688_g8073</name>
</gene>